<dbReference type="Proteomes" id="UP001159427">
    <property type="component" value="Unassembled WGS sequence"/>
</dbReference>
<evidence type="ECO:0008006" key="4">
    <source>
        <dbReference type="Google" id="ProtNLM"/>
    </source>
</evidence>
<evidence type="ECO:0000313" key="3">
    <source>
        <dbReference type="Proteomes" id="UP001159427"/>
    </source>
</evidence>
<proteinExistence type="predicted"/>
<comment type="caution">
    <text evidence="2">The sequence shown here is derived from an EMBL/GenBank/DDBJ whole genome shotgun (WGS) entry which is preliminary data.</text>
</comment>
<accession>A0ABN8RN76</accession>
<protein>
    <recommendedName>
        <fullName evidence="4">Apple domain-containing protein</fullName>
    </recommendedName>
</protein>
<gene>
    <name evidence="2" type="ORF">PEVE_00012193</name>
</gene>
<evidence type="ECO:0000313" key="2">
    <source>
        <dbReference type="EMBL" id="CAH3179235.1"/>
    </source>
</evidence>
<keyword evidence="1" id="KW-0732">Signal</keyword>
<organism evidence="2 3">
    <name type="scientific">Porites evermanni</name>
    <dbReference type="NCBI Taxonomy" id="104178"/>
    <lineage>
        <taxon>Eukaryota</taxon>
        <taxon>Metazoa</taxon>
        <taxon>Cnidaria</taxon>
        <taxon>Anthozoa</taxon>
        <taxon>Hexacorallia</taxon>
        <taxon>Scleractinia</taxon>
        <taxon>Fungiina</taxon>
        <taxon>Poritidae</taxon>
        <taxon>Porites</taxon>
    </lineage>
</organism>
<sequence>MICLLIFCFIFGAVLAAEEELRSSHIVAQENKRLHGYVVKRIDSTDEMSCSQACLRHSWCTSSNFKESSSKSKESKSYPLILGDDVFDIFCNMTVAPMNNETCGDGGWTLVMKIDGNEKYCNKEGFNAVGGNPDRSKVRIGIISNDYKNCISCDSRIGFGTGGWPDKTNSCGNEANNKWSPDNGEKHIKAMGYILVQ</sequence>
<feature type="signal peptide" evidence="1">
    <location>
        <begin position="1"/>
        <end position="16"/>
    </location>
</feature>
<feature type="chain" id="PRO_5046493828" description="Apple domain-containing protein" evidence="1">
    <location>
        <begin position="17"/>
        <end position="197"/>
    </location>
</feature>
<reference evidence="2 3" key="1">
    <citation type="submission" date="2022-05" db="EMBL/GenBank/DDBJ databases">
        <authorList>
            <consortium name="Genoscope - CEA"/>
            <person name="William W."/>
        </authorList>
    </citation>
    <scope>NUCLEOTIDE SEQUENCE [LARGE SCALE GENOMIC DNA]</scope>
</reference>
<evidence type="ECO:0000256" key="1">
    <source>
        <dbReference type="SAM" id="SignalP"/>
    </source>
</evidence>
<dbReference type="EMBL" id="CALNXI010001897">
    <property type="protein sequence ID" value="CAH3179235.1"/>
    <property type="molecule type" value="Genomic_DNA"/>
</dbReference>
<keyword evidence="3" id="KW-1185">Reference proteome</keyword>
<name>A0ABN8RN76_9CNID</name>